<gene>
    <name evidence="1" type="ORF">GLOINDRAFT_18083</name>
</gene>
<dbReference type="HOGENOM" id="CLU_2997559_0_0_1"/>
<reference evidence="1" key="1">
    <citation type="submission" date="2013-07" db="EMBL/GenBank/DDBJ databases">
        <title>The genome of an arbuscular mycorrhizal fungus provides insights into the evolution of the oldest plant symbiosis.</title>
        <authorList>
            <consortium name="DOE Joint Genome Institute"/>
            <person name="Tisserant E."/>
            <person name="Malbreil M."/>
            <person name="Kuo A."/>
            <person name="Kohler A."/>
            <person name="Symeonidi A."/>
            <person name="Balestrini R."/>
            <person name="Charron P."/>
            <person name="Duensing N."/>
            <person name="Frei-dit-Frey N."/>
            <person name="Gianinazzi-Pearson V."/>
            <person name="Gilbert B."/>
            <person name="Handa Y."/>
            <person name="Hijri M."/>
            <person name="Kaul R."/>
            <person name="Kawaguchi M."/>
            <person name="Krajinski F."/>
            <person name="Lammers P."/>
            <person name="Lapierre D."/>
            <person name="Masclaux F.G."/>
            <person name="Murat C."/>
            <person name="Morin E."/>
            <person name="Ndikumana S."/>
            <person name="Pagni M."/>
            <person name="Petitpierre D."/>
            <person name="Requena N."/>
            <person name="Rosikiewicz P."/>
            <person name="Riley R."/>
            <person name="Saito K."/>
            <person name="San Clemente H."/>
            <person name="Shapiro H."/>
            <person name="van Tuinen D."/>
            <person name="Becard G."/>
            <person name="Bonfante P."/>
            <person name="Paszkowski U."/>
            <person name="Shachar-Hill Y."/>
            <person name="Young J.P."/>
            <person name="Sanders I.R."/>
            <person name="Henrissat B."/>
            <person name="Rensing S.A."/>
            <person name="Grigoriev I.V."/>
            <person name="Corradi N."/>
            <person name="Roux C."/>
            <person name="Martin F."/>
        </authorList>
    </citation>
    <scope>NUCLEOTIDE SEQUENCE</scope>
    <source>
        <strain evidence="1">DAOM 197198</strain>
    </source>
</reference>
<name>U9UMB5_RHIID</name>
<evidence type="ECO:0000313" key="1">
    <source>
        <dbReference type="EMBL" id="ESA20852.1"/>
    </source>
</evidence>
<proteinExistence type="predicted"/>
<organism evidence="1">
    <name type="scientific">Rhizophagus irregularis (strain DAOM 181602 / DAOM 197198 / MUCL 43194)</name>
    <name type="common">Arbuscular mycorrhizal fungus</name>
    <name type="synonym">Glomus intraradices</name>
    <dbReference type="NCBI Taxonomy" id="747089"/>
    <lineage>
        <taxon>Eukaryota</taxon>
        <taxon>Fungi</taxon>
        <taxon>Fungi incertae sedis</taxon>
        <taxon>Mucoromycota</taxon>
        <taxon>Glomeromycotina</taxon>
        <taxon>Glomeromycetes</taxon>
        <taxon>Glomerales</taxon>
        <taxon>Glomeraceae</taxon>
        <taxon>Rhizophagus</taxon>
    </lineage>
</organism>
<sequence>MAKIDNFQILILAEFIMPAQITLKSKFSVKNFTLFSCIWPKKVVNYMVILIQQTNKN</sequence>
<protein>
    <submittedName>
        <fullName evidence="1">Uncharacterized protein</fullName>
    </submittedName>
</protein>
<dbReference type="EMBL" id="KI276948">
    <property type="protein sequence ID" value="ESA20852.1"/>
    <property type="molecule type" value="Genomic_DNA"/>
</dbReference>
<accession>U9UMB5</accession>
<dbReference type="AlphaFoldDB" id="U9UMB5"/>